<organism evidence="8 9">
    <name type="scientific">Hydrogeniiclostridium mannosilyticum</name>
    <dbReference type="NCBI Taxonomy" id="2764322"/>
    <lineage>
        <taxon>Bacteria</taxon>
        <taxon>Bacillati</taxon>
        <taxon>Bacillota</taxon>
        <taxon>Clostridia</taxon>
        <taxon>Eubacteriales</taxon>
        <taxon>Acutalibacteraceae</taxon>
        <taxon>Hydrogeniiclostridium</taxon>
    </lineage>
</organism>
<accession>A0A328UJS1</accession>
<dbReference type="SUPFAM" id="SSF49785">
    <property type="entry name" value="Galactose-binding domain-like"/>
    <property type="match status" value="1"/>
</dbReference>
<dbReference type="Pfam" id="PF17390">
    <property type="entry name" value="Bac_rhamnosid_C"/>
    <property type="match status" value="1"/>
</dbReference>
<dbReference type="SUPFAM" id="SSF48208">
    <property type="entry name" value="Six-hairpin glycosidases"/>
    <property type="match status" value="1"/>
</dbReference>
<evidence type="ECO:0000259" key="4">
    <source>
        <dbReference type="Pfam" id="PF05592"/>
    </source>
</evidence>
<keyword evidence="9" id="KW-1185">Reference proteome</keyword>
<dbReference type="Gene3D" id="2.60.40.10">
    <property type="entry name" value="Immunoglobulins"/>
    <property type="match status" value="1"/>
</dbReference>
<comment type="caution">
    <text evidence="8">The sequence shown here is derived from an EMBL/GenBank/DDBJ whole genome shotgun (WGS) entry which is preliminary data.</text>
</comment>
<dbReference type="InterPro" id="IPR012341">
    <property type="entry name" value="6hp_glycosidase-like_sf"/>
</dbReference>
<dbReference type="EC" id="3.2.1.40" evidence="2"/>
<feature type="domain" description="Alpha-L-rhamnosidase six-hairpin glycosidase" evidence="6">
    <location>
        <begin position="406"/>
        <end position="755"/>
    </location>
</feature>
<comment type="catalytic activity">
    <reaction evidence="1">
        <text>Hydrolysis of terminal non-reducing alpha-L-rhamnose residues in alpha-L-rhamnosides.</text>
        <dbReference type="EC" id="3.2.1.40"/>
    </reaction>
</comment>
<proteinExistence type="predicted"/>
<dbReference type="InterPro" id="IPR035396">
    <property type="entry name" value="Bac_rhamnosid6H"/>
</dbReference>
<dbReference type="Gene3D" id="2.60.120.260">
    <property type="entry name" value="Galactose-binding domain-like"/>
    <property type="match status" value="2"/>
</dbReference>
<name>A0A328UJS1_9FIRM</name>
<evidence type="ECO:0000259" key="6">
    <source>
        <dbReference type="Pfam" id="PF17389"/>
    </source>
</evidence>
<dbReference type="GO" id="GO:0005975">
    <property type="term" value="P:carbohydrate metabolic process"/>
    <property type="evidence" value="ECO:0007669"/>
    <property type="project" value="InterPro"/>
</dbReference>
<dbReference type="Gene3D" id="2.60.420.10">
    <property type="entry name" value="Maltose phosphorylase, domain 3"/>
    <property type="match status" value="1"/>
</dbReference>
<dbReference type="GO" id="GO:0030596">
    <property type="term" value="F:alpha-L-rhamnosidase activity"/>
    <property type="evidence" value="ECO:0007669"/>
    <property type="project" value="UniProtKB-EC"/>
</dbReference>
<dbReference type="PANTHER" id="PTHR33307">
    <property type="entry name" value="ALPHA-RHAMNOSIDASE (EUROFUNG)"/>
    <property type="match status" value="1"/>
</dbReference>
<dbReference type="InterPro" id="IPR016007">
    <property type="entry name" value="Alpha_rhamnosid"/>
</dbReference>
<protein>
    <recommendedName>
        <fullName evidence="2">alpha-L-rhamnosidase</fullName>
        <ecNumber evidence="2">3.2.1.40</ecNumber>
    </recommendedName>
</protein>
<evidence type="ECO:0000313" key="8">
    <source>
        <dbReference type="EMBL" id="RAQ29783.1"/>
    </source>
</evidence>
<dbReference type="Pfam" id="PF05592">
    <property type="entry name" value="Bac_rhamnosid"/>
    <property type="match status" value="1"/>
</dbReference>
<evidence type="ECO:0000313" key="9">
    <source>
        <dbReference type="Proteomes" id="UP000249377"/>
    </source>
</evidence>
<gene>
    <name evidence="8" type="ORF">DPQ25_05670</name>
</gene>
<evidence type="ECO:0000256" key="3">
    <source>
        <dbReference type="ARBA" id="ARBA00022801"/>
    </source>
</evidence>
<dbReference type="InterPro" id="IPR008928">
    <property type="entry name" value="6-hairpin_glycosidase_sf"/>
</dbReference>
<dbReference type="InterPro" id="IPR008979">
    <property type="entry name" value="Galactose-bd-like_sf"/>
</dbReference>
<dbReference type="Pfam" id="PF25788">
    <property type="entry name" value="Ig_Rha78A_N"/>
    <property type="match status" value="1"/>
</dbReference>
<reference evidence="8 9" key="1">
    <citation type="submission" date="2018-06" db="EMBL/GenBank/DDBJ databases">
        <title>Noncontiguous genome sequence of Ruminococcaceae bacterium ASD2818.</title>
        <authorList>
            <person name="Chaplin A.V."/>
            <person name="Sokolova S.R."/>
            <person name="Kochetkova T.O."/>
            <person name="Goltsov A.Y."/>
            <person name="Trofimov D.Y."/>
            <person name="Efimov B.A."/>
        </authorList>
    </citation>
    <scope>NUCLEOTIDE SEQUENCE [LARGE SCALE GENOMIC DNA]</scope>
    <source>
        <strain evidence="8 9">ASD2818</strain>
    </source>
</reference>
<evidence type="ECO:0000259" key="5">
    <source>
        <dbReference type="Pfam" id="PF08531"/>
    </source>
</evidence>
<dbReference type="Gene3D" id="1.50.10.10">
    <property type="match status" value="1"/>
</dbReference>
<dbReference type="InterPro" id="IPR013783">
    <property type="entry name" value="Ig-like_fold"/>
</dbReference>
<dbReference type="Pfam" id="PF17389">
    <property type="entry name" value="Bac_rhamnosid6H"/>
    <property type="match status" value="1"/>
</dbReference>
<feature type="domain" description="Bacterial alpha-L-rhamnosidase N-terminal" evidence="5">
    <location>
        <begin position="134"/>
        <end position="265"/>
    </location>
</feature>
<dbReference type="InterPro" id="IPR013737">
    <property type="entry name" value="Bac_rhamnosid_N"/>
</dbReference>
<dbReference type="Pfam" id="PF08531">
    <property type="entry name" value="Bac_rhamnosid_N"/>
    <property type="match status" value="1"/>
</dbReference>
<feature type="domain" description="Alpha-L-rhamnosidase concanavalin-like" evidence="4">
    <location>
        <begin position="304"/>
        <end position="401"/>
    </location>
</feature>
<dbReference type="AlphaFoldDB" id="A0A328UJS1"/>
<evidence type="ECO:0000256" key="2">
    <source>
        <dbReference type="ARBA" id="ARBA00012652"/>
    </source>
</evidence>
<evidence type="ECO:0000256" key="1">
    <source>
        <dbReference type="ARBA" id="ARBA00001445"/>
    </source>
</evidence>
<dbReference type="InterPro" id="IPR008902">
    <property type="entry name" value="Rhamnosid_concanavalin"/>
</dbReference>
<dbReference type="RefSeq" id="WP_112332212.1">
    <property type="nucleotide sequence ID" value="NZ_QLYR01000002.1"/>
</dbReference>
<sequence>MKIIGLKTNHRVNPLGFAMDKPSFTYQVVDTAAAKQTAAQVQVASDEAFEQILFDSGKTASIDSLAYSPDMKLEPCTRYYWRVTVWAENGEYATSEPAWFETAKAPGSWSAKWIAHTMEQGPAAWFTRGVAAKKAVARARAYMVGLGIYELYINGEKIGDEYLAPGLHAYDKWIQYQTYDVTKAFQAGENQIEVWVGDGWYRGRYGFQGKEQIYGNETALIAEFVLEYADGSRETIVTDESWQAKKSKVTFANIYDGECYDDRIEDGTLYPVRAAGLGYDRLEARLSPPIVANERITPVAVLNTPAGETVLDMGQNMVGLLEIKLDEPAGTEVFLQFGEILQHDNFYRDNLRSALEEYHFISSGKPVTIRQHFTFYGFRFVKVSGMTKPVEKENFTGVVLHSEMERRGWIETSDPLINRLFLNAIWGQKGNFVDVPTDCPQRDERMGWTGDAQAFSGTATFNMDTYAFYSKYGRDLAYEQGELEGAVPHVVPMGGMIQGGSTAWGEAATVIPWNCYLHYGDKEILESQFKSMKDWVDFIKRQDEAAGGKRLWTTGFHFGDWLALDNYKDPKSCFGATDNYFIASAYYCYSAMLVAKAAKVLGKEELAKEYSELSDQVRAAIQREYVTPNGRLSIETQTAHVMALFMNLVPQEQRPRVIADLRELLKKNDWKLTTGFVGTIYLCRVLSENGCNDVAYRLLMNRDYPSWIYEVLMGATTVWERWNSVLPNGLISDTGMNSLNHYAYGSVVEWMYRNVAGIQPVEDEPGFRCVRLAPQPNARLDWVKTKLDSAAGVYVSEWKIEHGKLSFRFEVPFNAEAEILLPDARLEKVLYNGQPLSASTFWTEQQGDCVNVKVLTGVYEFAYEPEKLYARTFSIYSATKDVIANPEARKAVESVLPNLMDLRDNTNQRLPLESSELSLRDQIGNPFVGVTPELLDKIEELLNQIPCEK</sequence>
<dbReference type="Proteomes" id="UP000249377">
    <property type="component" value="Unassembled WGS sequence"/>
</dbReference>
<dbReference type="EMBL" id="QLYR01000002">
    <property type="protein sequence ID" value="RAQ29783.1"/>
    <property type="molecule type" value="Genomic_DNA"/>
</dbReference>
<dbReference type="InterPro" id="IPR035398">
    <property type="entry name" value="Bac_rhamnosid_C"/>
</dbReference>
<dbReference type="PANTHER" id="PTHR33307:SF6">
    <property type="entry name" value="ALPHA-RHAMNOSIDASE (EUROFUNG)-RELATED"/>
    <property type="match status" value="1"/>
</dbReference>
<keyword evidence="3" id="KW-0378">Hydrolase</keyword>
<feature type="domain" description="Alpha-L-rhamnosidase C-terminal" evidence="7">
    <location>
        <begin position="757"/>
        <end position="828"/>
    </location>
</feature>
<evidence type="ECO:0000259" key="7">
    <source>
        <dbReference type="Pfam" id="PF17390"/>
    </source>
</evidence>
<dbReference type="PIRSF" id="PIRSF010631">
    <property type="entry name" value="A-rhamnsds"/>
    <property type="match status" value="1"/>
</dbReference>